<dbReference type="SMART" id="SM00184">
    <property type="entry name" value="RING"/>
    <property type="match status" value="1"/>
</dbReference>
<feature type="transmembrane region" description="Helical" evidence="7">
    <location>
        <begin position="125"/>
        <end position="148"/>
    </location>
</feature>
<dbReference type="Gene3D" id="3.30.40.10">
    <property type="entry name" value="Zinc/RING finger domain, C3HC4 (zinc finger)"/>
    <property type="match status" value="1"/>
</dbReference>
<evidence type="ECO:0000313" key="10">
    <source>
        <dbReference type="Proteomes" id="UP000238479"/>
    </source>
</evidence>
<accession>A0A2P6P4R7</accession>
<comment type="caution">
    <text evidence="9">The sequence shown here is derived from an EMBL/GenBank/DDBJ whole genome shotgun (WGS) entry which is preliminary data.</text>
</comment>
<evidence type="ECO:0000313" key="9">
    <source>
        <dbReference type="EMBL" id="PRQ16906.1"/>
    </source>
</evidence>
<name>A0A2P6P4R7_ROSCH</name>
<gene>
    <name evidence="9" type="ORF">RchiOBHm_Chr7g0189311</name>
</gene>
<evidence type="ECO:0000256" key="6">
    <source>
        <dbReference type="PROSITE-ProRule" id="PRU00175"/>
    </source>
</evidence>
<dbReference type="AlphaFoldDB" id="A0A2P6P4R7"/>
<dbReference type="Pfam" id="PF13639">
    <property type="entry name" value="zf-RING_2"/>
    <property type="match status" value="1"/>
</dbReference>
<evidence type="ECO:0000256" key="3">
    <source>
        <dbReference type="ARBA" id="ARBA00022723"/>
    </source>
</evidence>
<evidence type="ECO:0000256" key="5">
    <source>
        <dbReference type="ARBA" id="ARBA00022833"/>
    </source>
</evidence>
<dbReference type="GO" id="GO:0016874">
    <property type="term" value="F:ligase activity"/>
    <property type="evidence" value="ECO:0007669"/>
    <property type="project" value="UniProtKB-KW"/>
</dbReference>
<keyword evidence="5" id="KW-0862">Zinc</keyword>
<keyword evidence="10" id="KW-1185">Reference proteome</keyword>
<dbReference type="OrthoDB" id="1194598at2759"/>
<evidence type="ECO:0000256" key="2">
    <source>
        <dbReference type="ARBA" id="ARBA00012483"/>
    </source>
</evidence>
<keyword evidence="7" id="KW-0812">Transmembrane</keyword>
<keyword evidence="7" id="KW-1133">Transmembrane helix</keyword>
<dbReference type="GO" id="GO:0061630">
    <property type="term" value="F:ubiquitin protein ligase activity"/>
    <property type="evidence" value="ECO:0007669"/>
    <property type="project" value="UniProtKB-EC"/>
</dbReference>
<reference evidence="9 10" key="1">
    <citation type="journal article" date="2018" name="Nat. Genet.">
        <title>The Rosa genome provides new insights in the design of modern roses.</title>
        <authorList>
            <person name="Bendahmane M."/>
        </authorList>
    </citation>
    <scope>NUCLEOTIDE SEQUENCE [LARGE SCALE GENOMIC DNA]</scope>
    <source>
        <strain evidence="10">cv. Old Blush</strain>
    </source>
</reference>
<keyword evidence="9" id="KW-0012">Acyltransferase</keyword>
<dbReference type="InterPro" id="IPR013083">
    <property type="entry name" value="Znf_RING/FYVE/PHD"/>
</dbReference>
<dbReference type="PANTHER" id="PTHR15710">
    <property type="entry name" value="E3 UBIQUITIN-PROTEIN LIGASE PRAJA"/>
    <property type="match status" value="1"/>
</dbReference>
<dbReference type="GO" id="GO:0005737">
    <property type="term" value="C:cytoplasm"/>
    <property type="evidence" value="ECO:0007669"/>
    <property type="project" value="TreeGrafter"/>
</dbReference>
<keyword evidence="7" id="KW-0472">Membrane</keyword>
<keyword evidence="3" id="KW-0479">Metal-binding</keyword>
<dbReference type="GO" id="GO:0016567">
    <property type="term" value="P:protein ubiquitination"/>
    <property type="evidence" value="ECO:0007669"/>
    <property type="project" value="TreeGrafter"/>
</dbReference>
<evidence type="ECO:0000256" key="4">
    <source>
        <dbReference type="ARBA" id="ARBA00022771"/>
    </source>
</evidence>
<dbReference type="InterPro" id="IPR001841">
    <property type="entry name" value="Znf_RING"/>
</dbReference>
<dbReference type="Gramene" id="PRQ16906">
    <property type="protein sequence ID" value="PRQ16906"/>
    <property type="gene ID" value="RchiOBHm_Chr7g0189311"/>
</dbReference>
<dbReference type="EC" id="2.3.2.27" evidence="2"/>
<evidence type="ECO:0000256" key="1">
    <source>
        <dbReference type="ARBA" id="ARBA00000900"/>
    </source>
</evidence>
<dbReference type="PANTHER" id="PTHR15710:SF229">
    <property type="entry name" value="E3 UBIQUITIN-PROTEIN LIGASE RNF181-LIKE"/>
    <property type="match status" value="1"/>
</dbReference>
<sequence length="151" mass="16907">MDATIRLYDNDETIVEWIAPDSLQRFLPGLMPATKSSIEGLEKVRLESLEATVRLTHCVICKEGLDHFDDDVEEGLVTRLPCSHLYHGDCIVQWLETSNLCPLCRYPMPVMEEEEQPSKPSGARLSWPVLLTVSAGGIIAAVLLCRLLKRS</sequence>
<dbReference type="PROSITE" id="PS50089">
    <property type="entry name" value="ZF_RING_2"/>
    <property type="match status" value="1"/>
</dbReference>
<dbReference type="EMBL" id="PDCK01000045">
    <property type="protein sequence ID" value="PRQ16906.1"/>
    <property type="molecule type" value="Genomic_DNA"/>
</dbReference>
<organism evidence="9 10">
    <name type="scientific">Rosa chinensis</name>
    <name type="common">China rose</name>
    <dbReference type="NCBI Taxonomy" id="74649"/>
    <lineage>
        <taxon>Eukaryota</taxon>
        <taxon>Viridiplantae</taxon>
        <taxon>Streptophyta</taxon>
        <taxon>Embryophyta</taxon>
        <taxon>Tracheophyta</taxon>
        <taxon>Spermatophyta</taxon>
        <taxon>Magnoliopsida</taxon>
        <taxon>eudicotyledons</taxon>
        <taxon>Gunneridae</taxon>
        <taxon>Pentapetalae</taxon>
        <taxon>rosids</taxon>
        <taxon>fabids</taxon>
        <taxon>Rosales</taxon>
        <taxon>Rosaceae</taxon>
        <taxon>Rosoideae</taxon>
        <taxon>Rosoideae incertae sedis</taxon>
        <taxon>Rosa</taxon>
    </lineage>
</organism>
<protein>
    <recommendedName>
        <fullName evidence="2">RING-type E3 ubiquitin transferase</fullName>
        <ecNumber evidence="2">2.3.2.27</ecNumber>
    </recommendedName>
</protein>
<dbReference type="Proteomes" id="UP000238479">
    <property type="component" value="Chromosome 7"/>
</dbReference>
<comment type="catalytic activity">
    <reaction evidence="1">
        <text>S-ubiquitinyl-[E2 ubiquitin-conjugating enzyme]-L-cysteine + [acceptor protein]-L-lysine = [E2 ubiquitin-conjugating enzyme]-L-cysteine + N(6)-ubiquitinyl-[acceptor protein]-L-lysine.</text>
        <dbReference type="EC" id="2.3.2.27"/>
    </reaction>
</comment>
<proteinExistence type="predicted"/>
<dbReference type="GO" id="GO:0008270">
    <property type="term" value="F:zinc ion binding"/>
    <property type="evidence" value="ECO:0007669"/>
    <property type="project" value="UniProtKB-KW"/>
</dbReference>
<evidence type="ECO:0000259" key="8">
    <source>
        <dbReference type="PROSITE" id="PS50089"/>
    </source>
</evidence>
<feature type="domain" description="RING-type" evidence="8">
    <location>
        <begin position="58"/>
        <end position="105"/>
    </location>
</feature>
<keyword evidence="4 6" id="KW-0863">Zinc-finger</keyword>
<dbReference type="SUPFAM" id="SSF57850">
    <property type="entry name" value="RING/U-box"/>
    <property type="match status" value="1"/>
</dbReference>
<keyword evidence="9" id="KW-0436">Ligase</keyword>
<evidence type="ECO:0000256" key="7">
    <source>
        <dbReference type="SAM" id="Phobius"/>
    </source>
</evidence>
<keyword evidence="9" id="KW-0808">Transferase</keyword>